<gene>
    <name evidence="1" type="ORF">V0288_18210</name>
</gene>
<dbReference type="GO" id="GO:0004519">
    <property type="term" value="F:endonuclease activity"/>
    <property type="evidence" value="ECO:0007669"/>
    <property type="project" value="UniProtKB-KW"/>
</dbReference>
<accession>A0AAW9QMP2</accession>
<reference evidence="1 2" key="1">
    <citation type="submission" date="2024-01" db="EMBL/GenBank/DDBJ databases">
        <title>Genomic insights into the taxonomy and metabolism of the cyanobacterium Pannus brasiliensis CCIBt3594.</title>
        <authorList>
            <person name="Machado M."/>
            <person name="Botero N.B."/>
            <person name="Andreote A.P.D."/>
            <person name="Feitosa A.M.T."/>
            <person name="Popin R."/>
            <person name="Sivonen K."/>
            <person name="Fiore M.F."/>
        </authorList>
    </citation>
    <scope>NUCLEOTIDE SEQUENCE [LARGE SCALE GENOMIC DNA]</scope>
    <source>
        <strain evidence="1 2">CCIBt3594</strain>
    </source>
</reference>
<proteinExistence type="predicted"/>
<dbReference type="EMBL" id="JBAFSM010000040">
    <property type="protein sequence ID" value="MEG3439065.1"/>
    <property type="molecule type" value="Genomic_DNA"/>
</dbReference>
<dbReference type="AlphaFoldDB" id="A0AAW9QMP2"/>
<keyword evidence="2" id="KW-1185">Reference proteome</keyword>
<keyword evidence="1" id="KW-0255">Endonuclease</keyword>
<name>A0AAW9QMP2_9CHRO</name>
<evidence type="ECO:0000313" key="2">
    <source>
        <dbReference type="Proteomes" id="UP001328733"/>
    </source>
</evidence>
<keyword evidence="1" id="KW-0378">Hydrolase</keyword>
<organism evidence="1 2">
    <name type="scientific">Pannus brasiliensis CCIBt3594</name>
    <dbReference type="NCBI Taxonomy" id="1427578"/>
    <lineage>
        <taxon>Bacteria</taxon>
        <taxon>Bacillati</taxon>
        <taxon>Cyanobacteriota</taxon>
        <taxon>Cyanophyceae</taxon>
        <taxon>Oscillatoriophycideae</taxon>
        <taxon>Chroococcales</taxon>
        <taxon>Microcystaceae</taxon>
        <taxon>Pannus</taxon>
    </lineage>
</organism>
<dbReference type="RefSeq" id="WP_332866548.1">
    <property type="nucleotide sequence ID" value="NZ_JBAFSM010000040.1"/>
</dbReference>
<protein>
    <submittedName>
        <fullName evidence="1">Restriction endonuclease subunit R</fullName>
    </submittedName>
</protein>
<evidence type="ECO:0000313" key="1">
    <source>
        <dbReference type="EMBL" id="MEG3439065.1"/>
    </source>
</evidence>
<comment type="caution">
    <text evidence="1">The sequence shown here is derived from an EMBL/GenBank/DDBJ whole genome shotgun (WGS) entry which is preliminary data.</text>
</comment>
<sequence>MKIVNSRNVTMEDVHFLFKYKRERKSDFTNFLSLEPLSEFEEKEIEQIREDFESYLAEGSVSEGQIKFLEVAPLLRLSGFYQPPIKLTLEENIFEITLKDEDTTIWGRIDVLAVNKTATSHEITPLWLLIVEAKNSEISPSAGLAQLLTYAFKSLQGQSSVWGLLTNGEYYQFIHVRSGEFPVYHILPSLNFLEIEPSRKVLQVLKAILRSLF</sequence>
<dbReference type="Proteomes" id="UP001328733">
    <property type="component" value="Unassembled WGS sequence"/>
</dbReference>
<keyword evidence="1" id="KW-0540">Nuclease</keyword>